<sequence length="214" mass="24867">MKPYILSLLFLLTINSLYSQVSIYDRDKAVTLINQANAEIKVENYSQAIIKLKTSIKLDSTLRDAFTLINKAYYETGNRDSQVEYLKKAKLIYTDDDEFPYHLGKIYQKENKLKAAIAEYDTAIKFSKVNGEDYEIVYDYYANRGICYLKQNLFSDAVADFDYAIKLNDMKGSIYTNRGIALFQMKKKEEACKSWEKALELGQNVEPYLKKYCK</sequence>
<dbReference type="SUPFAM" id="SSF48452">
    <property type="entry name" value="TPR-like"/>
    <property type="match status" value="1"/>
</dbReference>
<dbReference type="RefSeq" id="WP_125031966.1">
    <property type="nucleotide sequence ID" value="NZ_JAPXVP010000021.1"/>
</dbReference>
<evidence type="ECO:0000256" key="1">
    <source>
        <dbReference type="ARBA" id="ARBA00022737"/>
    </source>
</evidence>
<protein>
    <submittedName>
        <fullName evidence="4">DUF3808 domain-containing protein</fullName>
    </submittedName>
</protein>
<organism evidence="4 5">
    <name type="scientific">Ancylomarina euxinus</name>
    <dbReference type="NCBI Taxonomy" id="2283627"/>
    <lineage>
        <taxon>Bacteria</taxon>
        <taxon>Pseudomonadati</taxon>
        <taxon>Bacteroidota</taxon>
        <taxon>Bacteroidia</taxon>
        <taxon>Marinilabiliales</taxon>
        <taxon>Marinifilaceae</taxon>
        <taxon>Ancylomarina</taxon>
    </lineage>
</organism>
<dbReference type="PANTHER" id="PTHR45831:SF2">
    <property type="entry name" value="LD24721P"/>
    <property type="match status" value="1"/>
</dbReference>
<dbReference type="OrthoDB" id="1524241at2"/>
<dbReference type="SMART" id="SM00028">
    <property type="entry name" value="TPR"/>
    <property type="match status" value="4"/>
</dbReference>
<name>A0A425XWZ9_9BACT</name>
<dbReference type="PANTHER" id="PTHR45831">
    <property type="entry name" value="LD24721P"/>
    <property type="match status" value="1"/>
</dbReference>
<dbReference type="InterPro" id="IPR047150">
    <property type="entry name" value="SGT"/>
</dbReference>
<dbReference type="InterPro" id="IPR019734">
    <property type="entry name" value="TPR_rpt"/>
</dbReference>
<dbReference type="GO" id="GO:0016020">
    <property type="term" value="C:membrane"/>
    <property type="evidence" value="ECO:0007669"/>
    <property type="project" value="TreeGrafter"/>
</dbReference>
<evidence type="ECO:0000256" key="2">
    <source>
        <dbReference type="ARBA" id="ARBA00022803"/>
    </source>
</evidence>
<dbReference type="InterPro" id="IPR011990">
    <property type="entry name" value="TPR-like_helical_dom_sf"/>
</dbReference>
<gene>
    <name evidence="4" type="ORF">DWB61_16315</name>
</gene>
<dbReference type="GO" id="GO:0060090">
    <property type="term" value="F:molecular adaptor activity"/>
    <property type="evidence" value="ECO:0007669"/>
    <property type="project" value="TreeGrafter"/>
</dbReference>
<evidence type="ECO:0000313" key="5">
    <source>
        <dbReference type="Proteomes" id="UP000285794"/>
    </source>
</evidence>
<evidence type="ECO:0000313" key="4">
    <source>
        <dbReference type="EMBL" id="RRG19165.1"/>
    </source>
</evidence>
<dbReference type="Gene3D" id="1.25.40.10">
    <property type="entry name" value="Tetratricopeptide repeat domain"/>
    <property type="match status" value="2"/>
</dbReference>
<dbReference type="PROSITE" id="PS50005">
    <property type="entry name" value="TPR"/>
    <property type="match status" value="2"/>
</dbReference>
<feature type="repeat" description="TPR" evidence="3">
    <location>
        <begin position="172"/>
        <end position="205"/>
    </location>
</feature>
<keyword evidence="1" id="KW-0677">Repeat</keyword>
<dbReference type="GO" id="GO:0072380">
    <property type="term" value="C:TRC complex"/>
    <property type="evidence" value="ECO:0007669"/>
    <property type="project" value="TreeGrafter"/>
</dbReference>
<dbReference type="AlphaFoldDB" id="A0A425XWZ9"/>
<dbReference type="Pfam" id="PF13181">
    <property type="entry name" value="TPR_8"/>
    <property type="match status" value="1"/>
</dbReference>
<proteinExistence type="predicted"/>
<keyword evidence="2 3" id="KW-0802">TPR repeat</keyword>
<dbReference type="GO" id="GO:0006620">
    <property type="term" value="P:post-translational protein targeting to endoplasmic reticulum membrane"/>
    <property type="evidence" value="ECO:0007669"/>
    <property type="project" value="TreeGrafter"/>
</dbReference>
<accession>A0A425XWZ9</accession>
<dbReference type="EMBL" id="QQWG01000024">
    <property type="protein sequence ID" value="RRG19165.1"/>
    <property type="molecule type" value="Genomic_DNA"/>
</dbReference>
<feature type="repeat" description="TPR" evidence="3">
    <location>
        <begin position="138"/>
        <end position="171"/>
    </location>
</feature>
<dbReference type="Pfam" id="PF07719">
    <property type="entry name" value="TPR_2"/>
    <property type="match status" value="1"/>
</dbReference>
<comment type="caution">
    <text evidence="4">The sequence shown here is derived from an EMBL/GenBank/DDBJ whole genome shotgun (WGS) entry which is preliminary data.</text>
</comment>
<dbReference type="InterPro" id="IPR013105">
    <property type="entry name" value="TPR_2"/>
</dbReference>
<reference evidence="4 5" key="1">
    <citation type="submission" date="2018-07" db="EMBL/GenBank/DDBJ databases">
        <title>Draft genome sequence of Ancylomarina sp. M1P.</title>
        <authorList>
            <person name="Yadav S."/>
            <person name="Villanueva L."/>
            <person name="Damste J.S.S."/>
        </authorList>
    </citation>
    <scope>NUCLEOTIDE SEQUENCE [LARGE SCALE GENOMIC DNA]</scope>
    <source>
        <strain evidence="4 5">M1P</strain>
    </source>
</reference>
<evidence type="ECO:0000256" key="3">
    <source>
        <dbReference type="PROSITE-ProRule" id="PRU00339"/>
    </source>
</evidence>
<dbReference type="Proteomes" id="UP000285794">
    <property type="component" value="Unassembled WGS sequence"/>
</dbReference>
<keyword evidence="5" id="KW-1185">Reference proteome</keyword>